<feature type="transmembrane region" description="Helical" evidence="2">
    <location>
        <begin position="234"/>
        <end position="256"/>
    </location>
</feature>
<name>A0A9P9JLE7_9HYPO</name>
<evidence type="ECO:0000256" key="1">
    <source>
        <dbReference type="SAM" id="MobiDB-lite"/>
    </source>
</evidence>
<evidence type="ECO:0000313" key="4">
    <source>
        <dbReference type="Proteomes" id="UP000738349"/>
    </source>
</evidence>
<sequence length="379" mass="41427">MASSTASDTVDLDSTSTSSSVSPSDAIFTVEPTSTVMTSAWSTTTENHEDNQTFPPMTTHWQVPQSCTWTYNVDGNLSASDSGAVAWLDLEPTAGASTLSCYPDGMFFQGRTGVFSPGTCPNGWTTVSLRVNTNEVRDEATTTAICCSSEYFLDGDQCKRTIPTVLAVPITYNHTARTYDILSDSTTTLYSATIAVYTIRALFQEADKDNLGLKDEDDIGTEEDPKGLSLGARIGIGIGVAVFVLLAIAGGAMFIIRRDRARAKKKRAHELNTMSRGGQTGDNDLHVVGEMHERRDLCGDRQEPFPLYDATTTDTASIIDNESRLSGDTATRDDEIKALRDQKEAIQRRIEQLEQSESSQTQDQNQEQNREQNPGQTRT</sequence>
<reference evidence="3" key="1">
    <citation type="journal article" date="2021" name="Nat. Commun.">
        <title>Genetic determinants of endophytism in the Arabidopsis root mycobiome.</title>
        <authorList>
            <person name="Mesny F."/>
            <person name="Miyauchi S."/>
            <person name="Thiergart T."/>
            <person name="Pickel B."/>
            <person name="Atanasova L."/>
            <person name="Karlsson M."/>
            <person name="Huettel B."/>
            <person name="Barry K.W."/>
            <person name="Haridas S."/>
            <person name="Chen C."/>
            <person name="Bauer D."/>
            <person name="Andreopoulos W."/>
            <person name="Pangilinan J."/>
            <person name="LaButti K."/>
            <person name="Riley R."/>
            <person name="Lipzen A."/>
            <person name="Clum A."/>
            <person name="Drula E."/>
            <person name="Henrissat B."/>
            <person name="Kohler A."/>
            <person name="Grigoriev I.V."/>
            <person name="Martin F.M."/>
            <person name="Hacquard S."/>
        </authorList>
    </citation>
    <scope>NUCLEOTIDE SEQUENCE</scope>
    <source>
        <strain evidence="3">MPI-CAGE-AT-0147</strain>
    </source>
</reference>
<feature type="region of interest" description="Disordered" evidence="1">
    <location>
        <begin position="347"/>
        <end position="379"/>
    </location>
</feature>
<gene>
    <name evidence="3" type="ORF">EDB81DRAFT_180504</name>
</gene>
<comment type="caution">
    <text evidence="3">The sequence shown here is derived from an EMBL/GenBank/DDBJ whole genome shotgun (WGS) entry which is preliminary data.</text>
</comment>
<evidence type="ECO:0000256" key="2">
    <source>
        <dbReference type="SAM" id="Phobius"/>
    </source>
</evidence>
<keyword evidence="4" id="KW-1185">Reference proteome</keyword>
<accession>A0A9P9JLE7</accession>
<keyword evidence="2" id="KW-0472">Membrane</keyword>
<dbReference type="OrthoDB" id="4770059at2759"/>
<dbReference type="EMBL" id="JAGMUV010000002">
    <property type="protein sequence ID" value="KAH7170807.1"/>
    <property type="molecule type" value="Genomic_DNA"/>
</dbReference>
<keyword evidence="2" id="KW-1133">Transmembrane helix</keyword>
<dbReference type="Proteomes" id="UP000738349">
    <property type="component" value="Unassembled WGS sequence"/>
</dbReference>
<keyword evidence="2" id="KW-0812">Transmembrane</keyword>
<protein>
    <submittedName>
        <fullName evidence="3">Uncharacterized protein</fullName>
    </submittedName>
</protein>
<evidence type="ECO:0000313" key="3">
    <source>
        <dbReference type="EMBL" id="KAH7170807.1"/>
    </source>
</evidence>
<organism evidence="3 4">
    <name type="scientific">Dactylonectria macrodidyma</name>
    <dbReference type="NCBI Taxonomy" id="307937"/>
    <lineage>
        <taxon>Eukaryota</taxon>
        <taxon>Fungi</taxon>
        <taxon>Dikarya</taxon>
        <taxon>Ascomycota</taxon>
        <taxon>Pezizomycotina</taxon>
        <taxon>Sordariomycetes</taxon>
        <taxon>Hypocreomycetidae</taxon>
        <taxon>Hypocreales</taxon>
        <taxon>Nectriaceae</taxon>
        <taxon>Dactylonectria</taxon>
    </lineage>
</organism>
<proteinExistence type="predicted"/>
<feature type="compositionally biased region" description="Low complexity" evidence="1">
    <location>
        <begin position="353"/>
        <end position="373"/>
    </location>
</feature>
<dbReference type="AlphaFoldDB" id="A0A9P9JLE7"/>
<feature type="region of interest" description="Disordered" evidence="1">
    <location>
        <begin position="1"/>
        <end position="26"/>
    </location>
</feature>